<dbReference type="PANTHER" id="PTHR30441">
    <property type="entry name" value="DUF748 DOMAIN-CONTAINING PROTEIN"/>
    <property type="match status" value="1"/>
</dbReference>
<feature type="domain" description="AsmA" evidence="2">
    <location>
        <begin position="4"/>
        <end position="157"/>
    </location>
</feature>
<dbReference type="InterPro" id="IPR052894">
    <property type="entry name" value="AsmA-related"/>
</dbReference>
<evidence type="ECO:0000259" key="2">
    <source>
        <dbReference type="Pfam" id="PF05170"/>
    </source>
</evidence>
<feature type="compositionally biased region" description="Basic and acidic residues" evidence="1">
    <location>
        <begin position="1208"/>
        <end position="1232"/>
    </location>
</feature>
<dbReference type="PIRSF" id="PIRSF034039">
    <property type="entry name" value="UCP034039"/>
    <property type="match status" value="1"/>
</dbReference>
<evidence type="ECO:0000256" key="1">
    <source>
        <dbReference type="SAM" id="MobiDB-lite"/>
    </source>
</evidence>
<name>A0ABU4AFE5_9HYPH</name>
<dbReference type="Pfam" id="PF05170">
    <property type="entry name" value="AsmA"/>
    <property type="match status" value="1"/>
</dbReference>
<comment type="caution">
    <text evidence="3">The sequence shown here is derived from an EMBL/GenBank/DDBJ whole genome shotgun (WGS) entry which is preliminary data.</text>
</comment>
<feature type="region of interest" description="Disordered" evidence="1">
    <location>
        <begin position="1208"/>
        <end position="1267"/>
    </location>
</feature>
<proteinExistence type="predicted"/>
<dbReference type="RefSeq" id="WP_317560648.1">
    <property type="nucleotide sequence ID" value="NZ_JAWLIP010000001.1"/>
</dbReference>
<evidence type="ECO:0000313" key="3">
    <source>
        <dbReference type="EMBL" id="MDV6224965.1"/>
    </source>
</evidence>
<gene>
    <name evidence="3" type="ORF">R2G56_01585</name>
</gene>
<organism evidence="3 4">
    <name type="scientific">Nitratireductor aquimarinus</name>
    <dbReference type="NCBI Taxonomy" id="889300"/>
    <lineage>
        <taxon>Bacteria</taxon>
        <taxon>Pseudomonadati</taxon>
        <taxon>Pseudomonadota</taxon>
        <taxon>Alphaproteobacteria</taxon>
        <taxon>Hyphomicrobiales</taxon>
        <taxon>Phyllobacteriaceae</taxon>
        <taxon>Nitratireductor</taxon>
    </lineage>
</organism>
<dbReference type="EMBL" id="JAWLIP010000001">
    <property type="protein sequence ID" value="MDV6224965.1"/>
    <property type="molecule type" value="Genomic_DNA"/>
</dbReference>
<dbReference type="Proteomes" id="UP001185659">
    <property type="component" value="Unassembled WGS sequence"/>
</dbReference>
<sequence length="1290" mass="136733">MARLFVFFGGLVVLALTSALVAPYFIDWNHYRSAFEREAGRVLGREVRVEGSARARLLPFPSLTFTDVVVAGKTPQAPGMTVDEFSMHAELAPFLRGEVLIFDMQLTRPHAQIAIAADGGIDWAVRPSGPFDARQVTLENVSIVDGSVTLAHAASGRQHELTDIDAQLSARSLAGPWRIGGTLSLDDMPMRVSVSTGSLSDDGRMRVRFEALPDDLPVRLATDGQARIEEGAAFYDGAFALNTYSDEAMARLRKEAERPLALTSAAATNRLTGLFDLSHDRLAVEQFRFETGPADAPYTAEGRASLELGGEPRFFISADGAQLRFEGENDGDSASGGLDIARRFEAFAALIRAVPSPTIPGEVAINLPAIVAGDTTIRNIELRAEPAEGGWAVGSVAATLPGRTRFEANGFLATDEELGFNGHMLLAIAQPSGFAAWVSRDVDDAIRRLTAAGFSADVALSRRAQTFEGLELILGDARFNGRVERREPENAKPWLDATLDGEALDLEGIQAFMSLFVSDAGVNRLSGHDVDLDIKAGPVAALGMQANTLDTALRLREGVLEIDRLTLGGFAGAQLSATGQLRNFAGMPTGQVDATVLSTDLGELVLALAGRFPENRVFRALAQRVQAFPGLLQDAELNLVASAAENGDETMGIAVSAEGVAGGTDLSLSLSDSGAEDDLARGDFKLSLTARNDDAAVLYGLAGIPALPLGLVGEARLELSAEGSLADTVDGQARVMGEGLVASFKGQALNALSAPSLDGEVKLVSDDIETWLAVGGVVLPGFGLGMPVALSADLEWSEKLAVLTDLEGEVAGSGVTGDLNIALDGGKPHIDGALTMTRFDLAPAAELVMGPDVLSGEEDGAWPQAPFGNDVSLPFSANLELRTDALWTGFLSAGRDARLKLRLDDEGLTVSDLKASLFDGSVEGFATLKNNAGTGLLSAQIGLNDTALDTLMPQGSLEGRMSARASVTASGKSVNAMAAALTGSGSATLKDLVINGLNPKALPQILEEADAVGNGIDLEKTEAFAPRLIREGQFSAGETEFAFTIAGGMARTPPVQLATDGATFSTTATADLQKMEASTDGALVFDPGLDAVVGAEPRVEVVASGPFGFVGSGLSVEPLAQYLTQRALEREQVRVERMQSVLLEKQRLRREARYFAELEVKREQAEAERQRLERELRLEREEAERRAAEEAERKAREAEEARRREAEEAARLEAEEARRREAEAARAAEALKRTQRVAPAPSGSGSASEIERAPLEPPSGSINTPDAVSEFFRAKDLSADRLRELLDGGQ</sequence>
<feature type="compositionally biased region" description="Low complexity" evidence="1">
    <location>
        <begin position="1238"/>
        <end position="1248"/>
    </location>
</feature>
<reference evidence="3 4" key="1">
    <citation type="submission" date="2023-10" db="EMBL/GenBank/DDBJ databases">
        <authorList>
            <person name="Venkata Ramana C."/>
            <person name="Sasikala C."/>
            <person name="Dhurka M."/>
        </authorList>
    </citation>
    <scope>NUCLEOTIDE SEQUENCE [LARGE SCALE GENOMIC DNA]</scope>
    <source>
        <strain evidence="3 4">KCTC 32151</strain>
    </source>
</reference>
<evidence type="ECO:0000313" key="4">
    <source>
        <dbReference type="Proteomes" id="UP001185659"/>
    </source>
</evidence>
<dbReference type="PANTHER" id="PTHR30441:SF4">
    <property type="entry name" value="PROTEIN ASMA"/>
    <property type="match status" value="1"/>
</dbReference>
<dbReference type="InterPro" id="IPR017023">
    <property type="entry name" value="UCP034039"/>
</dbReference>
<protein>
    <submittedName>
        <fullName evidence="3">AsmA family protein</fullName>
    </submittedName>
</protein>
<keyword evidence="4" id="KW-1185">Reference proteome</keyword>
<accession>A0ABU4AFE5</accession>
<dbReference type="InterPro" id="IPR007844">
    <property type="entry name" value="AsmA"/>
</dbReference>